<sequence>MLILFVLTLLACNKHSYGFGSDPKISCIESEKQALLKFKATLIDEADVLSSWGSEPDKTNCCKWWGVKCNNHTGHVTVLNLSKISPSFSLSGHVTVVSISSSLSGKISPSFLELQHLKYLDLSWNYFSGNFSPIPNHHLGNVSSLRYLSLRQNLGLSVGNLEWLSYFPLLRHLDLNSVDLSQATNWLELVSKNLPLLEHLDLSSCGLPNPVPHLNFSLSLITSVDLSENSLSSSIIIDAFGKMISLVHLNLYDNEFAGSIPKSFNNLSRLQSLNLMENSLTDQLDKFLDKLSGKSLQILNLEWNQLRGTLPDLTRFSSLRELHLPYNQLTGPFPTSLQLPNLGALNLRGNQISGMLPDLTVSHSLTFLDLGHNSLNGTIDKSVGQLSRLEYLDISSNSLEGVISEAHFSNLSSLKFLDFSFNSLVFNISSNWIPPFQLDVIRLASCKLGPDFPKWLRNQNNCSELDISGAGISDIVPNWFWDRPPNLVYLNLSYNQMKGLVPDFSVKFSDYPSIDLSSNRFEGQIPRLPSKVESLNLSKNLFLGSISLICAITDFALSYLDLSSNQLSGWIPDCWEHFQKLNIINLANNTLSGKLPSSLGSLSQLRALQLRDNNLSGELPESLKNCLELKILDLGGNRFTGNIQPWIGTHFTKLIILSLRSNNFYGDIPLGICQLNNTHILDFSQNDLSGMLPRCFGNFSAMIHRYDSMREAIDFVYMRGRQGDNSEGYIAAIYLANALVQWKGQEREFGKNLDLLKIIDLSSNKLSGEIPQEIASLAELVSLNLSTNNFTGKIVEDIGQMKNLESLDLSANRLFGQIPATLALLHFLNVLNLSNNNLSGKIPLSTQLQSFNPSAYSGNPQLCGDPLPNKCPGEEEGTKPPLIATGNEKKIQEEDGDKLITQAFYISMGVGFAFGFWAIFGPMLLSSISGYACFKFLDKLTDWLYVMASINLARLQRRLQS</sequence>
<reference evidence="1 2" key="1">
    <citation type="journal article" date="2021" name="Hortic Res">
        <title>High-quality reference genome and annotation aids understanding of berry development for evergreen blueberry (Vaccinium darrowii).</title>
        <authorList>
            <person name="Yu J."/>
            <person name="Hulse-Kemp A.M."/>
            <person name="Babiker E."/>
            <person name="Staton M."/>
        </authorList>
    </citation>
    <scope>NUCLEOTIDE SEQUENCE [LARGE SCALE GENOMIC DNA]</scope>
    <source>
        <strain evidence="2">cv. NJ 8807/NJ 8810</strain>
        <tissue evidence="1">Young leaf</tissue>
    </source>
</reference>
<keyword evidence="2" id="KW-1185">Reference proteome</keyword>
<proteinExistence type="predicted"/>
<gene>
    <name evidence="1" type="ORF">Vadar_021244</name>
</gene>
<dbReference type="Proteomes" id="UP000828048">
    <property type="component" value="Chromosome 10"/>
</dbReference>
<organism evidence="1 2">
    <name type="scientific">Vaccinium darrowii</name>
    <dbReference type="NCBI Taxonomy" id="229202"/>
    <lineage>
        <taxon>Eukaryota</taxon>
        <taxon>Viridiplantae</taxon>
        <taxon>Streptophyta</taxon>
        <taxon>Embryophyta</taxon>
        <taxon>Tracheophyta</taxon>
        <taxon>Spermatophyta</taxon>
        <taxon>Magnoliopsida</taxon>
        <taxon>eudicotyledons</taxon>
        <taxon>Gunneridae</taxon>
        <taxon>Pentapetalae</taxon>
        <taxon>asterids</taxon>
        <taxon>Ericales</taxon>
        <taxon>Ericaceae</taxon>
        <taxon>Vaccinioideae</taxon>
        <taxon>Vaccinieae</taxon>
        <taxon>Vaccinium</taxon>
    </lineage>
</organism>
<dbReference type="EMBL" id="CM037160">
    <property type="protein sequence ID" value="KAH7840762.1"/>
    <property type="molecule type" value="Genomic_DNA"/>
</dbReference>
<comment type="caution">
    <text evidence="1">The sequence shown here is derived from an EMBL/GenBank/DDBJ whole genome shotgun (WGS) entry which is preliminary data.</text>
</comment>
<evidence type="ECO:0000313" key="1">
    <source>
        <dbReference type="EMBL" id="KAH7840762.1"/>
    </source>
</evidence>
<accession>A0ACB7XJ14</accession>
<evidence type="ECO:0000313" key="2">
    <source>
        <dbReference type="Proteomes" id="UP000828048"/>
    </source>
</evidence>
<name>A0ACB7XJ14_9ERIC</name>
<protein>
    <submittedName>
        <fullName evidence="1">Uncharacterized protein</fullName>
    </submittedName>
</protein>